<evidence type="ECO:0000256" key="3">
    <source>
        <dbReference type="ARBA" id="ARBA00023163"/>
    </source>
</evidence>
<evidence type="ECO:0000259" key="4">
    <source>
        <dbReference type="PROSITE" id="PS50932"/>
    </source>
</evidence>
<dbReference type="Gene3D" id="3.40.50.2300">
    <property type="match status" value="2"/>
</dbReference>
<keyword evidence="1" id="KW-0805">Transcription regulation</keyword>
<protein>
    <submittedName>
        <fullName evidence="5">LacI family transcriptional regulator</fullName>
    </submittedName>
</protein>
<comment type="caution">
    <text evidence="5">The sequence shown here is derived from an EMBL/GenBank/DDBJ whole genome shotgun (WGS) entry which is preliminary data.</text>
</comment>
<evidence type="ECO:0000256" key="2">
    <source>
        <dbReference type="ARBA" id="ARBA00023125"/>
    </source>
</evidence>
<dbReference type="Pfam" id="PF13377">
    <property type="entry name" value="Peripla_BP_3"/>
    <property type="match status" value="1"/>
</dbReference>
<dbReference type="CDD" id="cd06267">
    <property type="entry name" value="PBP1_LacI_sugar_binding-like"/>
    <property type="match status" value="1"/>
</dbReference>
<accession>A0A7Y9NNS6</accession>
<dbReference type="CDD" id="cd01392">
    <property type="entry name" value="HTH_LacI"/>
    <property type="match status" value="1"/>
</dbReference>
<keyword evidence="3" id="KW-0804">Transcription</keyword>
<dbReference type="GO" id="GO:0003700">
    <property type="term" value="F:DNA-binding transcription factor activity"/>
    <property type="evidence" value="ECO:0007669"/>
    <property type="project" value="TreeGrafter"/>
</dbReference>
<dbReference type="InterPro" id="IPR046335">
    <property type="entry name" value="LacI/GalR-like_sensor"/>
</dbReference>
<dbReference type="PANTHER" id="PTHR30146:SF109">
    <property type="entry name" value="HTH-TYPE TRANSCRIPTIONAL REGULATOR GALS"/>
    <property type="match status" value="1"/>
</dbReference>
<dbReference type="SMART" id="SM00354">
    <property type="entry name" value="HTH_LACI"/>
    <property type="match status" value="1"/>
</dbReference>
<dbReference type="Gene3D" id="1.10.260.40">
    <property type="entry name" value="lambda repressor-like DNA-binding domains"/>
    <property type="match status" value="1"/>
</dbReference>
<evidence type="ECO:0000256" key="1">
    <source>
        <dbReference type="ARBA" id="ARBA00023015"/>
    </source>
</evidence>
<evidence type="ECO:0000313" key="6">
    <source>
        <dbReference type="Proteomes" id="UP000534186"/>
    </source>
</evidence>
<name>A0A7Y9NNS6_9BACT</name>
<keyword evidence="2" id="KW-0238">DNA-binding</keyword>
<dbReference type="PANTHER" id="PTHR30146">
    <property type="entry name" value="LACI-RELATED TRANSCRIPTIONAL REPRESSOR"/>
    <property type="match status" value="1"/>
</dbReference>
<sequence>MLTQNHYTKRITLADVARVSGFSISSVSLVLNEAPLSRYVAASTKEHIRAVASKLGYRPDAAARSLRSRRSHTIGIMVSDISDPFCTLILQGIEKALHPTTYLPIIMIAHNQRKQFGRHLEMMMERRVEGLILVANWLFGEFDQLADFRKSQIPMVGVGRDLTASRVRSLQVDNEAGGYAAARHLYDLGHRKIAVLRGPSELADSDRRWNGIQRFASEVGLPLASKRVGQLPAADDPTSGFEGGYRLISAMIEQGVEFTAVIAFDDLTGLGAIRALRQTGRYVPEDCSVIGFDDVPHAAVNTPGLTTIRQPMEEMGSLAAKWVLDSLADTKPSHTATETSSLSGTLHLLPPELVIRQSTTRRLIDIRTAPVTRLGVAAQGRSRRKKE</sequence>
<feature type="domain" description="HTH lacI-type" evidence="4">
    <location>
        <begin position="11"/>
        <end position="68"/>
    </location>
</feature>
<dbReference type="SUPFAM" id="SSF53822">
    <property type="entry name" value="Periplasmic binding protein-like I"/>
    <property type="match status" value="1"/>
</dbReference>
<dbReference type="InterPro" id="IPR000843">
    <property type="entry name" value="HTH_LacI"/>
</dbReference>
<dbReference type="PROSITE" id="PS50932">
    <property type="entry name" value="HTH_LACI_2"/>
    <property type="match status" value="1"/>
</dbReference>
<dbReference type="InterPro" id="IPR010982">
    <property type="entry name" value="Lambda_DNA-bd_dom_sf"/>
</dbReference>
<dbReference type="EMBL" id="JACCCV010000002">
    <property type="protein sequence ID" value="NYF52562.1"/>
    <property type="molecule type" value="Genomic_DNA"/>
</dbReference>
<organism evidence="5 6">
    <name type="scientific">Tunturiibacter lichenicola</name>
    <dbReference type="NCBI Taxonomy" id="2051959"/>
    <lineage>
        <taxon>Bacteria</taxon>
        <taxon>Pseudomonadati</taxon>
        <taxon>Acidobacteriota</taxon>
        <taxon>Terriglobia</taxon>
        <taxon>Terriglobales</taxon>
        <taxon>Acidobacteriaceae</taxon>
        <taxon>Tunturiibacter</taxon>
    </lineage>
</organism>
<proteinExistence type="predicted"/>
<dbReference type="Pfam" id="PF00356">
    <property type="entry name" value="LacI"/>
    <property type="match status" value="1"/>
</dbReference>
<dbReference type="SUPFAM" id="SSF47413">
    <property type="entry name" value="lambda repressor-like DNA-binding domains"/>
    <property type="match status" value="1"/>
</dbReference>
<gene>
    <name evidence="5" type="ORF">HDF12_002961</name>
</gene>
<dbReference type="AlphaFoldDB" id="A0A7Y9NNS6"/>
<dbReference type="Proteomes" id="UP000534186">
    <property type="component" value="Unassembled WGS sequence"/>
</dbReference>
<evidence type="ECO:0000313" key="5">
    <source>
        <dbReference type="EMBL" id="NYF52562.1"/>
    </source>
</evidence>
<reference evidence="5 6" key="1">
    <citation type="submission" date="2020-07" db="EMBL/GenBank/DDBJ databases">
        <title>Genomic Encyclopedia of Type Strains, Phase IV (KMG-V): Genome sequencing to study the core and pangenomes of soil and plant-associated prokaryotes.</title>
        <authorList>
            <person name="Whitman W."/>
        </authorList>
    </citation>
    <scope>NUCLEOTIDE SEQUENCE [LARGE SCALE GENOMIC DNA]</scope>
    <source>
        <strain evidence="5 6">M8UP30</strain>
    </source>
</reference>
<dbReference type="InterPro" id="IPR028082">
    <property type="entry name" value="Peripla_BP_I"/>
</dbReference>
<dbReference type="GO" id="GO:0000976">
    <property type="term" value="F:transcription cis-regulatory region binding"/>
    <property type="evidence" value="ECO:0007669"/>
    <property type="project" value="TreeGrafter"/>
</dbReference>